<feature type="domain" description="Glycoside hydrolase family 2 catalytic" evidence="7">
    <location>
        <begin position="386"/>
        <end position="539"/>
    </location>
</feature>
<evidence type="ECO:0000256" key="4">
    <source>
        <dbReference type="ARBA" id="ARBA00022729"/>
    </source>
</evidence>
<evidence type="ECO:0000256" key="6">
    <source>
        <dbReference type="ARBA" id="ARBA00023295"/>
    </source>
</evidence>
<dbReference type="GO" id="GO:0004567">
    <property type="term" value="F:beta-mannosidase activity"/>
    <property type="evidence" value="ECO:0007669"/>
    <property type="project" value="UniProtKB-EC"/>
</dbReference>
<feature type="domain" description="Beta-mannosidase-like galactose-binding" evidence="8">
    <location>
        <begin position="81"/>
        <end position="192"/>
    </location>
</feature>
<evidence type="ECO:0000313" key="9">
    <source>
        <dbReference type="EMBL" id="ANF97337.1"/>
    </source>
</evidence>
<dbReference type="SUPFAM" id="SSF49785">
    <property type="entry name" value="Galactose-binding domain-like"/>
    <property type="match status" value="1"/>
</dbReference>
<evidence type="ECO:0000259" key="8">
    <source>
        <dbReference type="Pfam" id="PF22666"/>
    </source>
</evidence>
<organism evidence="9 10">
    <name type="scientific">Paenibacillus bovis</name>
    <dbReference type="NCBI Taxonomy" id="1616788"/>
    <lineage>
        <taxon>Bacteria</taxon>
        <taxon>Bacillati</taxon>
        <taxon>Bacillota</taxon>
        <taxon>Bacilli</taxon>
        <taxon>Bacillales</taxon>
        <taxon>Paenibacillaceae</taxon>
        <taxon>Paenibacillus</taxon>
    </lineage>
</organism>
<dbReference type="EC" id="3.2.1.25" evidence="3"/>
<sequence length="942" mass="106931">MNTRQLLSKDRLDRQSFEARYTPWDQPVQQLETHTADIRQSTNHWQKVTGSLNTAPHMLLDGVWEMIEGGADELRLQENWGETIPVHVPGSIHQALVDAGIMDDPAFGENADIAKEYSHKTWWYRCTFILDPARNWQQPKLNFAGVSPACEVWLNGHSLGYHNGAFGGPAYDISSLVQEQNTLIVKVHPAPLGNEWNVWHSTVVFNCNYGWHYVNLPAVGIWQSVRIEGEPTVSIGDPYIAALNEENAAAGRLNLSLTLTSSSADGSGTLHGVIEPDNFAGEGVVFSREISADEVAAGEGHLHFQLQMPNHRLWWPIDMGEQSLYRLKLVYIPGPTEQAEALQTGTDPVKTTAALADIRELTFGIRDIRMDPLPQGQQPEMYNWTFTVNGQPFFAKGTGWCTMDALMDFRREKYEHFLSLTAEQHVNFMRAWGGGIPETDDFYDLCDRLGILIMQEWPTCWGSHANQPYDALEETVIVNTLRLRNHPSLIMWGGGNETSSELEHESMQMMGRCSVELDSTRPFHRTDPLGGSTHDHIVWNGWTPAYSFDYYAGLDDIMLSEFGLASSPNMESVKRYLPEAERTVWPPEPGKSFYHHLPAFDTRDEMRILSEFADSFVPCDSLENFVIGTQMAQVVSLRHKMERSRCHWPEQIGVVTYKLNDVYPGVSWATIDWYGAPKMSHYFTADAYAPLMLSVVFDKLNSPDQQQSLPVYLLDDQEQLTGEWTAGVRMYDANLEVMLSESWQDSDAHGQVRRLGQIDVPAYPLEQAPLLVVAEIVQAGHVLNRTFYWINFDARQGVLMHLPKTELELHIQTDRKKNQMEQAEAGLQDMKQQIEAEPHKLKHQVQQIGSEPIVIPNEQSDRIGSQNRYPYQVTITNPGNYPAVAVELYQAVDYHSVLQQDEYRNQSSFMAEDNFIWLDSGESRTLQVSSIRDIAIRAWNSR</sequence>
<dbReference type="InterPro" id="IPR017853">
    <property type="entry name" value="GH"/>
</dbReference>
<evidence type="ECO:0000313" key="10">
    <source>
        <dbReference type="Proteomes" id="UP000078148"/>
    </source>
</evidence>
<dbReference type="Proteomes" id="UP000078148">
    <property type="component" value="Chromosome"/>
</dbReference>
<reference evidence="10" key="1">
    <citation type="submission" date="2015-10" db="EMBL/GenBank/DDBJ databases">
        <title>Genome of Paenibacillus bovis sp. nov.</title>
        <authorList>
            <person name="Wu Z."/>
            <person name="Gao C."/>
            <person name="Liu Z."/>
            <person name="Zheng H."/>
        </authorList>
    </citation>
    <scope>NUCLEOTIDE SEQUENCE [LARGE SCALE GENOMIC DNA]</scope>
    <source>
        <strain evidence="10">BD3526</strain>
    </source>
</reference>
<dbReference type="RefSeq" id="WP_060535450.1">
    <property type="nucleotide sequence ID" value="NZ_CP013023.1"/>
</dbReference>
<dbReference type="SUPFAM" id="SSF51445">
    <property type="entry name" value="(Trans)glycosidases"/>
    <property type="match status" value="1"/>
</dbReference>
<gene>
    <name evidence="9" type="ORF">AR543_15895</name>
</gene>
<reference evidence="9 10" key="2">
    <citation type="journal article" date="2016" name="Int. J. Syst. Evol. Microbiol.">
        <title>Paenibacillus bovis sp. nov., isolated from raw yak (Bos grunniens) milk.</title>
        <authorList>
            <person name="Gao C."/>
            <person name="Han J."/>
            <person name="Liu Z."/>
            <person name="Xu X."/>
            <person name="Hang F."/>
            <person name="Wu Z."/>
        </authorList>
    </citation>
    <scope>NUCLEOTIDE SEQUENCE [LARGE SCALE GENOMIC DNA]</scope>
    <source>
        <strain evidence="9 10">BD3526</strain>
    </source>
</reference>
<dbReference type="InterPro" id="IPR008979">
    <property type="entry name" value="Galactose-bd-like_sf"/>
</dbReference>
<comment type="similarity">
    <text evidence="2">Belongs to the glycosyl hydrolase 2 family.</text>
</comment>
<name>A0A172ZJ81_9BACL</name>
<evidence type="ECO:0000256" key="5">
    <source>
        <dbReference type="ARBA" id="ARBA00022801"/>
    </source>
</evidence>
<dbReference type="InterPro" id="IPR013783">
    <property type="entry name" value="Ig-like_fold"/>
</dbReference>
<accession>A0A172ZJ81</accession>
<evidence type="ECO:0000256" key="2">
    <source>
        <dbReference type="ARBA" id="ARBA00007401"/>
    </source>
</evidence>
<dbReference type="Gene3D" id="3.20.20.80">
    <property type="entry name" value="Glycosidases"/>
    <property type="match status" value="1"/>
</dbReference>
<dbReference type="InterPro" id="IPR036156">
    <property type="entry name" value="Beta-gal/glucu_dom_sf"/>
</dbReference>
<keyword evidence="5" id="KW-0378">Hydrolase</keyword>
<dbReference type="PROSITE" id="PS00608">
    <property type="entry name" value="GLYCOSYL_HYDROL_F2_2"/>
    <property type="match status" value="1"/>
</dbReference>
<dbReference type="Gene3D" id="2.60.40.10">
    <property type="entry name" value="Immunoglobulins"/>
    <property type="match status" value="1"/>
</dbReference>
<protein>
    <recommendedName>
        <fullName evidence="3">beta-mannosidase</fullName>
        <ecNumber evidence="3">3.2.1.25</ecNumber>
    </recommendedName>
</protein>
<dbReference type="Pfam" id="PF22666">
    <property type="entry name" value="Glyco_hydro_2_N2"/>
    <property type="match status" value="1"/>
</dbReference>
<dbReference type="STRING" id="1616788.AR543_15895"/>
<dbReference type="AlphaFoldDB" id="A0A172ZJ81"/>
<dbReference type="GO" id="GO:0005975">
    <property type="term" value="P:carbohydrate metabolic process"/>
    <property type="evidence" value="ECO:0007669"/>
    <property type="project" value="InterPro"/>
</dbReference>
<dbReference type="OrthoDB" id="9801077at2"/>
<dbReference type="InterPro" id="IPR023232">
    <property type="entry name" value="Glyco_hydro_2_AS"/>
</dbReference>
<comment type="catalytic activity">
    <reaction evidence="1">
        <text>Hydrolysis of terminal, non-reducing beta-D-mannose residues in beta-D-mannosides.</text>
        <dbReference type="EC" id="3.2.1.25"/>
    </reaction>
</comment>
<dbReference type="SUPFAM" id="SSF49303">
    <property type="entry name" value="beta-Galactosidase/glucuronidase domain"/>
    <property type="match status" value="1"/>
</dbReference>
<dbReference type="PANTHER" id="PTHR43730:SF1">
    <property type="entry name" value="BETA-MANNOSIDASE"/>
    <property type="match status" value="1"/>
</dbReference>
<evidence type="ECO:0000256" key="1">
    <source>
        <dbReference type="ARBA" id="ARBA00000829"/>
    </source>
</evidence>
<dbReference type="InterPro" id="IPR054593">
    <property type="entry name" value="Beta-mannosidase-like_N2"/>
</dbReference>
<evidence type="ECO:0000259" key="7">
    <source>
        <dbReference type="Pfam" id="PF02836"/>
    </source>
</evidence>
<proteinExistence type="inferred from homology"/>
<keyword evidence="10" id="KW-1185">Reference proteome</keyword>
<dbReference type="Gene3D" id="2.60.120.260">
    <property type="entry name" value="Galactose-binding domain-like"/>
    <property type="match status" value="1"/>
</dbReference>
<dbReference type="InterPro" id="IPR050887">
    <property type="entry name" value="Beta-mannosidase_GH2"/>
</dbReference>
<evidence type="ECO:0000256" key="3">
    <source>
        <dbReference type="ARBA" id="ARBA00012754"/>
    </source>
</evidence>
<dbReference type="InterPro" id="IPR006103">
    <property type="entry name" value="Glyco_hydro_2_cat"/>
</dbReference>
<dbReference type="PANTHER" id="PTHR43730">
    <property type="entry name" value="BETA-MANNOSIDASE"/>
    <property type="match status" value="1"/>
</dbReference>
<dbReference type="KEGG" id="pbv:AR543_15895"/>
<keyword evidence="6" id="KW-0326">Glycosidase</keyword>
<dbReference type="GO" id="GO:0006516">
    <property type="term" value="P:glycoprotein catabolic process"/>
    <property type="evidence" value="ECO:0007669"/>
    <property type="project" value="TreeGrafter"/>
</dbReference>
<dbReference type="Pfam" id="PF02836">
    <property type="entry name" value="Glyco_hydro_2_C"/>
    <property type="match status" value="1"/>
</dbReference>
<keyword evidence="4" id="KW-0732">Signal</keyword>
<dbReference type="EMBL" id="CP013023">
    <property type="protein sequence ID" value="ANF97337.1"/>
    <property type="molecule type" value="Genomic_DNA"/>
</dbReference>